<evidence type="ECO:0000313" key="3">
    <source>
        <dbReference type="Proteomes" id="UP000315724"/>
    </source>
</evidence>
<dbReference type="RefSeq" id="WP_145205367.1">
    <property type="nucleotide sequence ID" value="NZ_CP036267.1"/>
</dbReference>
<accession>A0A517QVF2</accession>
<keyword evidence="1" id="KW-0472">Membrane</keyword>
<keyword evidence="1" id="KW-0812">Transmembrane</keyword>
<keyword evidence="1" id="KW-1133">Transmembrane helix</keyword>
<reference evidence="2 3" key="1">
    <citation type="submission" date="2019-02" db="EMBL/GenBank/DDBJ databases">
        <title>Deep-cultivation of Planctomycetes and their phenomic and genomic characterization uncovers novel biology.</title>
        <authorList>
            <person name="Wiegand S."/>
            <person name="Jogler M."/>
            <person name="Boedeker C."/>
            <person name="Pinto D."/>
            <person name="Vollmers J."/>
            <person name="Rivas-Marin E."/>
            <person name="Kohn T."/>
            <person name="Peeters S.H."/>
            <person name="Heuer A."/>
            <person name="Rast P."/>
            <person name="Oberbeckmann S."/>
            <person name="Bunk B."/>
            <person name="Jeske O."/>
            <person name="Meyerdierks A."/>
            <person name="Storesund J.E."/>
            <person name="Kallscheuer N."/>
            <person name="Luecker S."/>
            <person name="Lage O.M."/>
            <person name="Pohl T."/>
            <person name="Merkel B.J."/>
            <person name="Hornburger P."/>
            <person name="Mueller R.-W."/>
            <person name="Bruemmer F."/>
            <person name="Labrenz M."/>
            <person name="Spormann A.M."/>
            <person name="Op den Camp H."/>
            <person name="Overmann J."/>
            <person name="Amann R."/>
            <person name="Jetten M.S.M."/>
            <person name="Mascher T."/>
            <person name="Medema M.H."/>
            <person name="Devos D.P."/>
            <person name="Kaster A.-K."/>
            <person name="Ovreas L."/>
            <person name="Rohde M."/>
            <person name="Galperin M.Y."/>
            <person name="Jogler C."/>
        </authorList>
    </citation>
    <scope>NUCLEOTIDE SEQUENCE [LARGE SCALE GENOMIC DNA]</scope>
    <source>
        <strain evidence="2 3">Mal48</strain>
    </source>
</reference>
<organism evidence="2 3">
    <name type="scientific">Thalassoglobus polymorphus</name>
    <dbReference type="NCBI Taxonomy" id="2527994"/>
    <lineage>
        <taxon>Bacteria</taxon>
        <taxon>Pseudomonadati</taxon>
        <taxon>Planctomycetota</taxon>
        <taxon>Planctomycetia</taxon>
        <taxon>Planctomycetales</taxon>
        <taxon>Planctomycetaceae</taxon>
        <taxon>Thalassoglobus</taxon>
    </lineage>
</organism>
<gene>
    <name evidence="2" type="ORF">Mal48_48550</name>
</gene>
<protein>
    <submittedName>
        <fullName evidence="2">Uncharacterized protein</fullName>
    </submittedName>
</protein>
<keyword evidence="3" id="KW-1185">Reference proteome</keyword>
<evidence type="ECO:0000256" key="1">
    <source>
        <dbReference type="SAM" id="Phobius"/>
    </source>
</evidence>
<dbReference type="Proteomes" id="UP000315724">
    <property type="component" value="Chromosome"/>
</dbReference>
<dbReference type="EMBL" id="CP036267">
    <property type="protein sequence ID" value="QDT35577.1"/>
    <property type="molecule type" value="Genomic_DNA"/>
</dbReference>
<feature type="transmembrane region" description="Helical" evidence="1">
    <location>
        <begin position="40"/>
        <end position="58"/>
    </location>
</feature>
<dbReference type="KEGG" id="tpol:Mal48_48550"/>
<name>A0A517QVF2_9PLAN</name>
<sequence length="125" mass="13740">MSRSDQAPPVISNSTILILSSFLIGMATNMFTHEFVSEELSPFLLAGGTSGVIAFYALDLTSTRRSHAAIMLEQNRIEDRLDKHMNSLTSVGFTMDDVSSKEMNAIDPAELVDATERNERIVTSI</sequence>
<evidence type="ECO:0000313" key="2">
    <source>
        <dbReference type="EMBL" id="QDT35577.1"/>
    </source>
</evidence>
<dbReference type="AlphaFoldDB" id="A0A517QVF2"/>
<feature type="transmembrane region" description="Helical" evidence="1">
    <location>
        <begin position="7"/>
        <end position="28"/>
    </location>
</feature>
<proteinExistence type="predicted"/>